<evidence type="ECO:0000259" key="1">
    <source>
        <dbReference type="Pfam" id="PF13472"/>
    </source>
</evidence>
<dbReference type="PANTHER" id="PTHR30383">
    <property type="entry name" value="THIOESTERASE 1/PROTEASE 1/LYSOPHOSPHOLIPASE L1"/>
    <property type="match status" value="1"/>
</dbReference>
<name>A0A926ID59_9FIRM</name>
<feature type="domain" description="SGNH hydrolase-type esterase" evidence="1">
    <location>
        <begin position="244"/>
        <end position="424"/>
    </location>
</feature>
<dbReference type="Gene3D" id="3.40.50.1110">
    <property type="entry name" value="SGNH hydrolase"/>
    <property type="match status" value="2"/>
</dbReference>
<sequence>MFNLESGNTWIFTGGSNAEGGWHQTKGARNFIGHFEEHIRWEKRNNEYVGTRERYTINTGRAGQTLEEINEDFYNLVGVYQPRAVALFVGKEEYEKGIEGLEAFEKNLKVFFKKVKAMHALLVLQTPVPPKEKEDYKQAEAYEQVMIALSKEEEKIVCIDHFHLCIEKGLSYMNGQLDANGHLEIAKQLSEATIGDFTPFVLGETVTKRSAPDAVWEKVEEDPYAKDVKALVGNAKEKALRWLFLGDSITHGALHTHGYDSFPQLLEKYIKGEMGRSKDVFINTAVSGATTKDQLQNHKARFETYKEVADIVIIMFGTNDCVSDVSIENYKHNLKKIIEDVKAVGAIPILRTPNPCMDAPGERGRRLIPYIKVIEECAKEEQLILIHHYNQWRQAGNENPELIKRGGWIAKGDESSIHPGAVGQLNMFHMAVRRLGISQETSEIMQLAYKIELDGKKKRLNLSS</sequence>
<dbReference type="RefSeq" id="WP_249331498.1">
    <property type="nucleotide sequence ID" value="NZ_JACRSY010000003.1"/>
</dbReference>
<comment type="caution">
    <text evidence="2">The sequence shown here is derived from an EMBL/GenBank/DDBJ whole genome shotgun (WGS) entry which is preliminary data.</text>
</comment>
<dbReference type="EMBL" id="JACRSY010000003">
    <property type="protein sequence ID" value="MBC8578514.1"/>
    <property type="molecule type" value="Genomic_DNA"/>
</dbReference>
<accession>A0A926ID59</accession>
<keyword evidence="2" id="KW-0378">Hydrolase</keyword>
<dbReference type="Proteomes" id="UP000655830">
    <property type="component" value="Unassembled WGS sequence"/>
</dbReference>
<evidence type="ECO:0000313" key="2">
    <source>
        <dbReference type="EMBL" id="MBC8578514.1"/>
    </source>
</evidence>
<keyword evidence="3" id="KW-1185">Reference proteome</keyword>
<dbReference type="CDD" id="cd00229">
    <property type="entry name" value="SGNH_hydrolase"/>
    <property type="match status" value="1"/>
</dbReference>
<proteinExistence type="predicted"/>
<dbReference type="AlphaFoldDB" id="A0A926ID59"/>
<organism evidence="2 3">
    <name type="scientific">Zhenhengia yiwuensis</name>
    <dbReference type="NCBI Taxonomy" id="2763666"/>
    <lineage>
        <taxon>Bacteria</taxon>
        <taxon>Bacillati</taxon>
        <taxon>Bacillota</taxon>
        <taxon>Clostridia</taxon>
        <taxon>Lachnospirales</taxon>
        <taxon>Lachnospiraceae</taxon>
        <taxon>Zhenhengia</taxon>
    </lineage>
</organism>
<protein>
    <submittedName>
        <fullName evidence="2">SGNH/GDSL hydrolase family protein</fullName>
    </submittedName>
</protein>
<dbReference type="InterPro" id="IPR036514">
    <property type="entry name" value="SGNH_hydro_sf"/>
</dbReference>
<gene>
    <name evidence="2" type="ORF">H8718_03060</name>
</gene>
<evidence type="ECO:0000313" key="3">
    <source>
        <dbReference type="Proteomes" id="UP000655830"/>
    </source>
</evidence>
<reference evidence="2" key="1">
    <citation type="submission" date="2020-08" db="EMBL/GenBank/DDBJ databases">
        <title>Genome public.</title>
        <authorList>
            <person name="Liu C."/>
            <person name="Sun Q."/>
        </authorList>
    </citation>
    <scope>NUCLEOTIDE SEQUENCE</scope>
    <source>
        <strain evidence="2">NSJ-12</strain>
    </source>
</reference>
<dbReference type="Pfam" id="PF13472">
    <property type="entry name" value="Lipase_GDSL_2"/>
    <property type="match status" value="1"/>
</dbReference>
<dbReference type="SUPFAM" id="SSF52266">
    <property type="entry name" value="SGNH hydrolase"/>
    <property type="match status" value="2"/>
</dbReference>
<dbReference type="InterPro" id="IPR051532">
    <property type="entry name" value="Ester_Hydrolysis_Enzymes"/>
</dbReference>
<dbReference type="GO" id="GO:0004622">
    <property type="term" value="F:phosphatidylcholine lysophospholipase activity"/>
    <property type="evidence" value="ECO:0007669"/>
    <property type="project" value="TreeGrafter"/>
</dbReference>
<dbReference type="PANTHER" id="PTHR30383:SF5">
    <property type="entry name" value="SGNH HYDROLASE-TYPE ESTERASE DOMAIN-CONTAINING PROTEIN"/>
    <property type="match status" value="1"/>
</dbReference>
<dbReference type="InterPro" id="IPR013830">
    <property type="entry name" value="SGNH_hydro"/>
</dbReference>